<dbReference type="PANTHER" id="PTHR43042">
    <property type="entry name" value="SAM-DEPENDENT METHYLTRANSFERASE"/>
    <property type="match status" value="1"/>
</dbReference>
<dbReference type="GO" id="GO:0008168">
    <property type="term" value="F:methyltransferase activity"/>
    <property type="evidence" value="ECO:0007669"/>
    <property type="project" value="UniProtKB-KW"/>
</dbReference>
<evidence type="ECO:0000313" key="6">
    <source>
        <dbReference type="EMBL" id="PCI77165.1"/>
    </source>
</evidence>
<name>A0A2A4X553_9GAMM</name>
<keyword evidence="1" id="KW-0698">rRNA processing</keyword>
<gene>
    <name evidence="6" type="ORF">COB20_08880</name>
</gene>
<dbReference type="InterPro" id="IPR019614">
    <property type="entry name" value="SAM-dep_methyl-trfase"/>
</dbReference>
<dbReference type="PANTHER" id="PTHR43042:SF3">
    <property type="entry name" value="RIBOSOMAL RNA LARGE SUBUNIT METHYLTRANSFERASE YWBD-RELATED"/>
    <property type="match status" value="1"/>
</dbReference>
<organism evidence="6 7">
    <name type="scientific">SAR86 cluster bacterium</name>
    <dbReference type="NCBI Taxonomy" id="2030880"/>
    <lineage>
        <taxon>Bacteria</taxon>
        <taxon>Pseudomonadati</taxon>
        <taxon>Pseudomonadota</taxon>
        <taxon>Gammaproteobacteria</taxon>
        <taxon>SAR86 cluster</taxon>
    </lineage>
</organism>
<sequence length="313" mass="35173">MTLYKLEAIEKSAAAFFAGDQPDARRVFHGRGQLFPGLEHICIDWFRPLILITAHAEIDDLEELKEVLLRADALKQIRTIVLQNRFERGAPAQTIYGEAAGPLVANEGSLRFDVHPGTQQNCGLFLDMRCLRDWLLENSRDANVLNLFAYTCSLSVAALAGGARSVANVDMSKTSIKWGEQNHTLNQQDLRSVKSIPHNLFKSWGRIKQFGRYDIVIIDPPMRQRGSFDSAKNYAAVMKKLHNFCAPGAKVIATINSPFLSGEYLQELFEKHNPEGVYLGEMAVAPEFKDKYPERGLNICLFEMPDFGNQAVR</sequence>
<reference evidence="7" key="1">
    <citation type="submission" date="2017-08" db="EMBL/GenBank/DDBJ databases">
        <title>A dynamic microbial community with high functional redundancy inhabits the cold, oxic subseafloor aquifer.</title>
        <authorList>
            <person name="Tully B.J."/>
            <person name="Wheat C.G."/>
            <person name="Glazer B.T."/>
            <person name="Huber J.A."/>
        </authorList>
    </citation>
    <scope>NUCLEOTIDE SEQUENCE [LARGE SCALE GENOMIC DNA]</scope>
</reference>
<keyword evidence="3 6" id="KW-0808">Transferase</keyword>
<accession>A0A2A4X553</accession>
<evidence type="ECO:0000256" key="3">
    <source>
        <dbReference type="ARBA" id="ARBA00022679"/>
    </source>
</evidence>
<evidence type="ECO:0000256" key="1">
    <source>
        <dbReference type="ARBA" id="ARBA00022552"/>
    </source>
</evidence>
<evidence type="ECO:0000256" key="4">
    <source>
        <dbReference type="ARBA" id="ARBA00022691"/>
    </source>
</evidence>
<dbReference type="SUPFAM" id="SSF53335">
    <property type="entry name" value="S-adenosyl-L-methionine-dependent methyltransferases"/>
    <property type="match status" value="1"/>
</dbReference>
<dbReference type="Gene3D" id="3.40.50.150">
    <property type="entry name" value="Vaccinia Virus protein VP39"/>
    <property type="match status" value="1"/>
</dbReference>
<proteinExistence type="predicted"/>
<evidence type="ECO:0000259" key="5">
    <source>
        <dbReference type="Pfam" id="PF10672"/>
    </source>
</evidence>
<keyword evidence="4" id="KW-0949">S-adenosyl-L-methionine</keyword>
<keyword evidence="2 6" id="KW-0489">Methyltransferase</keyword>
<comment type="caution">
    <text evidence="6">The sequence shown here is derived from an EMBL/GenBank/DDBJ whole genome shotgun (WGS) entry which is preliminary data.</text>
</comment>
<dbReference type="EMBL" id="NVUL01000048">
    <property type="protein sequence ID" value="PCI77165.1"/>
    <property type="molecule type" value="Genomic_DNA"/>
</dbReference>
<feature type="domain" description="S-adenosylmethionine-dependent methyltransferase" evidence="5">
    <location>
        <begin position="25"/>
        <end position="302"/>
    </location>
</feature>
<protein>
    <submittedName>
        <fullName evidence="6">Methyltransferase</fullName>
    </submittedName>
</protein>
<dbReference type="InterPro" id="IPR029063">
    <property type="entry name" value="SAM-dependent_MTases_sf"/>
</dbReference>
<dbReference type="AlphaFoldDB" id="A0A2A4X553"/>
<dbReference type="GO" id="GO:0032259">
    <property type="term" value="P:methylation"/>
    <property type="evidence" value="ECO:0007669"/>
    <property type="project" value="UniProtKB-KW"/>
</dbReference>
<dbReference type="Pfam" id="PF10672">
    <property type="entry name" value="Methyltrans_SAM"/>
    <property type="match status" value="1"/>
</dbReference>
<dbReference type="GO" id="GO:0006364">
    <property type="term" value="P:rRNA processing"/>
    <property type="evidence" value="ECO:0007669"/>
    <property type="project" value="UniProtKB-KW"/>
</dbReference>
<evidence type="ECO:0000313" key="7">
    <source>
        <dbReference type="Proteomes" id="UP000218767"/>
    </source>
</evidence>
<dbReference type="Proteomes" id="UP000218767">
    <property type="component" value="Unassembled WGS sequence"/>
</dbReference>
<evidence type="ECO:0000256" key="2">
    <source>
        <dbReference type="ARBA" id="ARBA00022603"/>
    </source>
</evidence>